<dbReference type="InterPro" id="IPR002104">
    <property type="entry name" value="Integrase_catalytic"/>
</dbReference>
<sequence>MAEKSKKQHYIKYVSRYQRSQLLNACETLAEKLMMRMGLEVGLRTSELMGLRLGEEKGLLTLFEQLDDSDFSHVNQFRYWLHGRYTKGSKSRWIYFDRQLLQDMKRYVETERQWLIDQTCSEDDSFFLRTDQRFIGTGIGAEQGSRVFTKRARAVGLNPLLHYHDLRHTYATELFHDELAGPDGRETRSESAALIVVAQRLGHSIGRDGQAPRVTTLYIRMRLQMLEMEDVVNG</sequence>
<dbReference type="CDD" id="cd00397">
    <property type="entry name" value="DNA_BRE_C"/>
    <property type="match status" value="1"/>
</dbReference>
<dbReference type="InterPro" id="IPR050090">
    <property type="entry name" value="Tyrosine_recombinase_XerCD"/>
</dbReference>
<evidence type="ECO:0000256" key="4">
    <source>
        <dbReference type="ARBA" id="ARBA00023172"/>
    </source>
</evidence>
<dbReference type="PROSITE" id="PS51898">
    <property type="entry name" value="TYR_RECOMBINASE"/>
    <property type="match status" value="1"/>
</dbReference>
<dbReference type="Pfam" id="PF00589">
    <property type="entry name" value="Phage_integrase"/>
    <property type="match status" value="1"/>
</dbReference>
<comment type="caution">
    <text evidence="6">The sequence shown here is derived from an EMBL/GenBank/DDBJ whole genome shotgun (WGS) entry which is preliminary data.</text>
</comment>
<dbReference type="InterPro" id="IPR011010">
    <property type="entry name" value="DNA_brk_join_enz"/>
</dbReference>
<feature type="domain" description="Tyr recombinase" evidence="5">
    <location>
        <begin position="9"/>
        <end position="233"/>
    </location>
</feature>
<keyword evidence="3" id="KW-0238">DNA-binding</keyword>
<accession>A0ABW2IW72</accession>
<evidence type="ECO:0000256" key="1">
    <source>
        <dbReference type="ARBA" id="ARBA00008857"/>
    </source>
</evidence>
<dbReference type="InterPro" id="IPR013762">
    <property type="entry name" value="Integrase-like_cat_sf"/>
</dbReference>
<dbReference type="PANTHER" id="PTHR30349">
    <property type="entry name" value="PHAGE INTEGRASE-RELATED"/>
    <property type="match status" value="1"/>
</dbReference>
<reference evidence="7" key="1">
    <citation type="journal article" date="2019" name="Int. J. Syst. Evol. Microbiol.">
        <title>The Global Catalogue of Microorganisms (GCM) 10K type strain sequencing project: providing services to taxonomists for standard genome sequencing and annotation.</title>
        <authorList>
            <consortium name="The Broad Institute Genomics Platform"/>
            <consortium name="The Broad Institute Genome Sequencing Center for Infectious Disease"/>
            <person name="Wu L."/>
            <person name="Ma J."/>
        </authorList>
    </citation>
    <scope>NUCLEOTIDE SEQUENCE [LARGE SCALE GENOMIC DNA]</scope>
    <source>
        <strain evidence="7">CCUG 60559</strain>
    </source>
</reference>
<protein>
    <submittedName>
        <fullName evidence="6">Tyrosine-type recombinase/integrase</fullName>
    </submittedName>
</protein>
<keyword evidence="2" id="KW-0229">DNA integration</keyword>
<dbReference type="PANTHER" id="PTHR30349:SF41">
    <property type="entry name" value="INTEGRASE_RECOMBINASE PROTEIN MJ0367-RELATED"/>
    <property type="match status" value="1"/>
</dbReference>
<organism evidence="6 7">
    <name type="scientific">Marinobacter aromaticivorans</name>
    <dbReference type="NCBI Taxonomy" id="1494078"/>
    <lineage>
        <taxon>Bacteria</taxon>
        <taxon>Pseudomonadati</taxon>
        <taxon>Pseudomonadota</taxon>
        <taxon>Gammaproteobacteria</taxon>
        <taxon>Pseudomonadales</taxon>
        <taxon>Marinobacteraceae</taxon>
        <taxon>Marinobacter</taxon>
    </lineage>
</organism>
<keyword evidence="7" id="KW-1185">Reference proteome</keyword>
<dbReference type="EMBL" id="JBHTBD010000003">
    <property type="protein sequence ID" value="MFC7295309.1"/>
    <property type="molecule type" value="Genomic_DNA"/>
</dbReference>
<name>A0ABW2IW72_9GAMM</name>
<evidence type="ECO:0000256" key="2">
    <source>
        <dbReference type="ARBA" id="ARBA00022908"/>
    </source>
</evidence>
<evidence type="ECO:0000313" key="6">
    <source>
        <dbReference type="EMBL" id="MFC7295309.1"/>
    </source>
</evidence>
<dbReference type="Gene3D" id="1.10.443.10">
    <property type="entry name" value="Intergrase catalytic core"/>
    <property type="match status" value="1"/>
</dbReference>
<gene>
    <name evidence="6" type="ORF">ACFQQA_11290</name>
</gene>
<dbReference type="SUPFAM" id="SSF56349">
    <property type="entry name" value="DNA breaking-rejoining enzymes"/>
    <property type="match status" value="1"/>
</dbReference>
<evidence type="ECO:0000259" key="5">
    <source>
        <dbReference type="PROSITE" id="PS51898"/>
    </source>
</evidence>
<proteinExistence type="inferred from homology"/>
<dbReference type="RefSeq" id="WP_227521112.1">
    <property type="nucleotide sequence ID" value="NZ_JBHTBD010000003.1"/>
</dbReference>
<evidence type="ECO:0000256" key="3">
    <source>
        <dbReference type="ARBA" id="ARBA00023125"/>
    </source>
</evidence>
<evidence type="ECO:0000313" key="7">
    <source>
        <dbReference type="Proteomes" id="UP001596506"/>
    </source>
</evidence>
<keyword evidence="4" id="KW-0233">DNA recombination</keyword>
<dbReference type="Proteomes" id="UP001596506">
    <property type="component" value="Unassembled WGS sequence"/>
</dbReference>
<comment type="similarity">
    <text evidence="1">Belongs to the 'phage' integrase family.</text>
</comment>